<accession>A0ABV7YCQ5</accession>
<dbReference type="InterPro" id="IPR012334">
    <property type="entry name" value="Pectin_lyas_fold"/>
</dbReference>
<dbReference type="RefSeq" id="WP_307782443.1">
    <property type="nucleotide sequence ID" value="NZ_JAFBCM010000001.1"/>
</dbReference>
<dbReference type="EMBL" id="JBHRZH010000015">
    <property type="protein sequence ID" value="MFC3762588.1"/>
    <property type="molecule type" value="Genomic_DNA"/>
</dbReference>
<dbReference type="InterPro" id="IPR006626">
    <property type="entry name" value="PbH1"/>
</dbReference>
<organism evidence="2 3">
    <name type="scientific">Tenggerimyces flavus</name>
    <dbReference type="NCBI Taxonomy" id="1708749"/>
    <lineage>
        <taxon>Bacteria</taxon>
        <taxon>Bacillati</taxon>
        <taxon>Actinomycetota</taxon>
        <taxon>Actinomycetes</taxon>
        <taxon>Propionibacteriales</taxon>
        <taxon>Nocardioidaceae</taxon>
        <taxon>Tenggerimyces</taxon>
    </lineage>
</organism>
<proteinExistence type="predicted"/>
<name>A0ABV7YCQ5_9ACTN</name>
<dbReference type="Proteomes" id="UP001595699">
    <property type="component" value="Unassembled WGS sequence"/>
</dbReference>
<gene>
    <name evidence="2" type="ORF">ACFOUW_17225</name>
</gene>
<feature type="compositionally biased region" description="Basic and acidic residues" evidence="1">
    <location>
        <begin position="69"/>
        <end position="78"/>
    </location>
</feature>
<comment type="caution">
    <text evidence="2">The sequence shown here is derived from an EMBL/GenBank/DDBJ whole genome shotgun (WGS) entry which is preliminary data.</text>
</comment>
<sequence>MTRRDWTIAGISAAVVAVLALVIAAMVWPDSPDPRAAGSTTSTVPESPLPNPLLTTSADPEPEVTDPAAKPDDEKKEEEKEEDEKDKEKKRPEDAALLADAPAAGEGQLPDSQPVTCPQATVEVSDANGLAKALEEAQPGAVIGLADGTYGGKFVTSASGTPEQPIYLCGGAGAVLDGENIKGGYVFHLNQAKHWRLVGFTVTNGQKGVMADGTVGSVIQGLTVHTIGDEAIHLRNFSTDNVVLQNKISKTGLRRDKFGEGVYIGTAVSNWCTNTDCKPDRSDRNVVKGNDIREVSSEAIDIKEATTGGLVEGNTFDGKSITGADSWLDMKGNNWLVRGNTGTNSPLDGFQTHQILKGWGDHNVFTQNVATVNGPGHGFALRPAESNVVKCDNQVSNAAEGVSNEPCQ</sequence>
<evidence type="ECO:0000256" key="1">
    <source>
        <dbReference type="SAM" id="MobiDB-lite"/>
    </source>
</evidence>
<dbReference type="SMART" id="SM00710">
    <property type="entry name" value="PbH1"/>
    <property type="match status" value="6"/>
</dbReference>
<feature type="region of interest" description="Disordered" evidence="1">
    <location>
        <begin position="34"/>
        <end position="94"/>
    </location>
</feature>
<reference evidence="3" key="1">
    <citation type="journal article" date="2019" name="Int. J. Syst. Evol. Microbiol.">
        <title>The Global Catalogue of Microorganisms (GCM) 10K type strain sequencing project: providing services to taxonomists for standard genome sequencing and annotation.</title>
        <authorList>
            <consortium name="The Broad Institute Genomics Platform"/>
            <consortium name="The Broad Institute Genome Sequencing Center for Infectious Disease"/>
            <person name="Wu L."/>
            <person name="Ma J."/>
        </authorList>
    </citation>
    <scope>NUCLEOTIDE SEQUENCE [LARGE SCALE GENOMIC DNA]</scope>
    <source>
        <strain evidence="3">CGMCC 4.7241</strain>
    </source>
</reference>
<evidence type="ECO:0000313" key="3">
    <source>
        <dbReference type="Proteomes" id="UP001595699"/>
    </source>
</evidence>
<evidence type="ECO:0000313" key="2">
    <source>
        <dbReference type="EMBL" id="MFC3762588.1"/>
    </source>
</evidence>
<protein>
    <submittedName>
        <fullName evidence="2">Right-handed parallel beta-helix repeat-containing protein</fullName>
    </submittedName>
</protein>
<dbReference type="InterPro" id="IPR011050">
    <property type="entry name" value="Pectin_lyase_fold/virulence"/>
</dbReference>
<dbReference type="SUPFAM" id="SSF51126">
    <property type="entry name" value="Pectin lyase-like"/>
    <property type="match status" value="1"/>
</dbReference>
<dbReference type="Gene3D" id="2.160.20.10">
    <property type="entry name" value="Single-stranded right-handed beta-helix, Pectin lyase-like"/>
    <property type="match status" value="1"/>
</dbReference>
<keyword evidence="3" id="KW-1185">Reference proteome</keyword>